<feature type="region of interest" description="Disordered" evidence="1">
    <location>
        <begin position="1"/>
        <end position="22"/>
    </location>
</feature>
<comment type="caution">
    <text evidence="2">The sequence shown here is derived from an EMBL/GenBank/DDBJ whole genome shotgun (WGS) entry which is preliminary data.</text>
</comment>
<dbReference type="EMBL" id="CAJHJT010000056">
    <property type="protein sequence ID" value="CAD7015303.1"/>
    <property type="molecule type" value="Genomic_DNA"/>
</dbReference>
<organism evidence="2 3">
    <name type="scientific">Ceratitis capitata</name>
    <name type="common">Mediterranean fruit fly</name>
    <name type="synonym">Tephritis capitata</name>
    <dbReference type="NCBI Taxonomy" id="7213"/>
    <lineage>
        <taxon>Eukaryota</taxon>
        <taxon>Metazoa</taxon>
        <taxon>Ecdysozoa</taxon>
        <taxon>Arthropoda</taxon>
        <taxon>Hexapoda</taxon>
        <taxon>Insecta</taxon>
        <taxon>Pterygota</taxon>
        <taxon>Neoptera</taxon>
        <taxon>Endopterygota</taxon>
        <taxon>Diptera</taxon>
        <taxon>Brachycera</taxon>
        <taxon>Muscomorpha</taxon>
        <taxon>Tephritoidea</taxon>
        <taxon>Tephritidae</taxon>
        <taxon>Ceratitis</taxon>
        <taxon>Ceratitis</taxon>
    </lineage>
</organism>
<feature type="compositionally biased region" description="Basic and acidic residues" evidence="1">
    <location>
        <begin position="1"/>
        <end position="10"/>
    </location>
</feature>
<proteinExistence type="predicted"/>
<name>A0A811VMG4_CERCA</name>
<evidence type="ECO:0000313" key="2">
    <source>
        <dbReference type="EMBL" id="CAD7015303.1"/>
    </source>
</evidence>
<dbReference type="Proteomes" id="UP000606786">
    <property type="component" value="Unassembled WGS sequence"/>
</dbReference>
<evidence type="ECO:0000256" key="1">
    <source>
        <dbReference type="SAM" id="MobiDB-lite"/>
    </source>
</evidence>
<dbReference type="AlphaFoldDB" id="A0A811VMG4"/>
<sequence>MRVAKSEVRSQRQRCTSVTRNARDMNQEATHVVPSHFGSLTAAVRTVTTQAARSDRASAQILTVSEGSSEIGKFHKPCAPADTSVVIWLNLLKSDKPIHLRIVEHLGDTQPLTGWLAG</sequence>
<reference evidence="2" key="1">
    <citation type="submission" date="2020-11" db="EMBL/GenBank/DDBJ databases">
        <authorList>
            <person name="Whitehead M."/>
        </authorList>
    </citation>
    <scope>NUCLEOTIDE SEQUENCE</scope>
    <source>
        <strain evidence="2">EGII</strain>
    </source>
</reference>
<protein>
    <submittedName>
        <fullName evidence="2">(Mediterranean fruit fly) hypothetical protein</fullName>
    </submittedName>
</protein>
<evidence type="ECO:0000313" key="3">
    <source>
        <dbReference type="Proteomes" id="UP000606786"/>
    </source>
</evidence>
<gene>
    <name evidence="2" type="ORF">CCAP1982_LOCUS23248</name>
</gene>
<keyword evidence="3" id="KW-1185">Reference proteome</keyword>
<accession>A0A811VMG4</accession>